<dbReference type="OrthoDB" id="1446962at2"/>
<evidence type="ECO:0000313" key="2">
    <source>
        <dbReference type="EMBL" id="RIV45668.1"/>
    </source>
</evidence>
<dbReference type="RefSeq" id="WP_119646724.1">
    <property type="nucleotide sequence ID" value="NZ_QXFI01000015.1"/>
</dbReference>
<keyword evidence="5" id="KW-1185">Reference proteome</keyword>
<evidence type="ECO:0000313" key="4">
    <source>
        <dbReference type="Proteomes" id="UP000266691"/>
    </source>
</evidence>
<dbReference type="AlphaFoldDB" id="A0A3A1NJ38"/>
<dbReference type="Gene3D" id="1.20.120.330">
    <property type="entry name" value="Nucleotidyltransferases domain 2"/>
    <property type="match status" value="1"/>
</dbReference>
<proteinExistence type="predicted"/>
<dbReference type="SUPFAM" id="SSF81593">
    <property type="entry name" value="Nucleotidyltransferase substrate binding subunit/domain"/>
    <property type="match status" value="1"/>
</dbReference>
<name>A0A3A1NJ38_9FLAO</name>
<organism evidence="2 4">
    <name type="scientific">Flagellimonas pelagia</name>
    <dbReference type="NCBI Taxonomy" id="2306998"/>
    <lineage>
        <taxon>Bacteria</taxon>
        <taxon>Pseudomonadati</taxon>
        <taxon>Bacteroidota</taxon>
        <taxon>Flavobacteriia</taxon>
        <taxon>Flavobacteriales</taxon>
        <taxon>Flavobacteriaceae</taxon>
        <taxon>Flagellimonas</taxon>
    </lineage>
</organism>
<dbReference type="Pfam" id="PF05168">
    <property type="entry name" value="HEPN"/>
    <property type="match status" value="1"/>
</dbReference>
<dbReference type="InterPro" id="IPR007842">
    <property type="entry name" value="HEPN_dom"/>
</dbReference>
<gene>
    <name evidence="2" type="ORF">D2V05_06080</name>
    <name evidence="3" type="ORF">FQ017_06040</name>
</gene>
<dbReference type="EMBL" id="VNWK01000015">
    <property type="protein sequence ID" value="TXJ98010.1"/>
    <property type="molecule type" value="Genomic_DNA"/>
</dbReference>
<dbReference type="EMBL" id="QXFI01000015">
    <property type="protein sequence ID" value="RIV45668.1"/>
    <property type="molecule type" value="Genomic_DNA"/>
</dbReference>
<evidence type="ECO:0000313" key="5">
    <source>
        <dbReference type="Proteomes" id="UP000321621"/>
    </source>
</evidence>
<feature type="domain" description="HEPN" evidence="1">
    <location>
        <begin position="140"/>
        <end position="260"/>
    </location>
</feature>
<dbReference type="Proteomes" id="UP000321621">
    <property type="component" value="Unassembled WGS sequence"/>
</dbReference>
<accession>A0A3A1NJ38</accession>
<evidence type="ECO:0000313" key="3">
    <source>
        <dbReference type="EMBL" id="TXJ98010.1"/>
    </source>
</evidence>
<comment type="caution">
    <text evidence="2">The sequence shown here is derived from an EMBL/GenBank/DDBJ whole genome shotgun (WGS) entry which is preliminary data.</text>
</comment>
<reference evidence="3 5" key="2">
    <citation type="submission" date="2019-07" db="EMBL/GenBank/DDBJ databases">
        <title>Draft genome of two Muricauda strains isolated from deep sea.</title>
        <authorList>
            <person name="Sun C."/>
        </authorList>
    </citation>
    <scope>NUCLEOTIDE SEQUENCE [LARGE SCALE GENOMIC DNA]</scope>
    <source>
        <strain evidence="3 5">72</strain>
    </source>
</reference>
<protein>
    <submittedName>
        <fullName evidence="2">HEPN domain-containing protein</fullName>
    </submittedName>
</protein>
<reference evidence="2 4" key="1">
    <citation type="submission" date="2018-08" db="EMBL/GenBank/DDBJ databases">
        <title>Proposal of Muricauda 72 sp.nov. and Muricauda NH166 sp.nov., isolated from seawater.</title>
        <authorList>
            <person name="Cheng H."/>
            <person name="Wu Y.-H."/>
            <person name="Guo L.-L."/>
            <person name="Xu X.-W."/>
        </authorList>
    </citation>
    <scope>NUCLEOTIDE SEQUENCE [LARGE SCALE GENOMIC DNA]</scope>
    <source>
        <strain evidence="2 4">72</strain>
    </source>
</reference>
<dbReference type="PROSITE" id="PS50910">
    <property type="entry name" value="HEPN"/>
    <property type="match status" value="1"/>
</dbReference>
<evidence type="ECO:0000259" key="1">
    <source>
        <dbReference type="PROSITE" id="PS50910"/>
    </source>
</evidence>
<dbReference type="SMART" id="SM00748">
    <property type="entry name" value="HEPN"/>
    <property type="match status" value="1"/>
</dbReference>
<dbReference type="Proteomes" id="UP000266691">
    <property type="component" value="Unassembled WGS sequence"/>
</dbReference>
<sequence length="399" mass="46658">MDQRTFNLEGTNNPDEIREIVSRVVEKVDTNHIYLTIGGELQPYKYWFTIVTGDYANRFREEKEQFLKVFFGMYPDCVVSYFTPTQIGEQESAGTTFFVNNCNRENMIYTCFDDRRLAPFDEEVLPRVLNSSKAYYEKEIEKVRAFRKGAIPFMDEGNFELAGFMLHQTLEMGYRLAEHFFLGHTHKGHSIREHQNFIGDFSSAFGEIFPQDIEEDIRLLNKLDKSYIKSRYSKDFIIEEEQVDLIKGAVDMFILKLEEYIPAELEKCQGRIEGRSQSTLKESLPSKSDINLKQHSLLQRLRELEWKYCGTLDPSKEREENYSLKLINGGYQETMLLITNLIKVCMMSIEYPHGASKWLQEPDIVIADTMGHILDLMPYDEMEFLDEVRQLLSETPSND</sequence>